<feature type="transmembrane region" description="Helical" evidence="11">
    <location>
        <begin position="90"/>
        <end position="109"/>
    </location>
</feature>
<dbReference type="GO" id="GO:0006885">
    <property type="term" value="P:regulation of pH"/>
    <property type="evidence" value="ECO:0007669"/>
    <property type="project" value="InterPro"/>
</dbReference>
<dbReference type="Pfam" id="PF06965">
    <property type="entry name" value="Na_H_antiport_1"/>
    <property type="match status" value="2"/>
</dbReference>
<feature type="compositionally biased region" description="Low complexity" evidence="12">
    <location>
        <begin position="17"/>
        <end position="34"/>
    </location>
</feature>
<keyword evidence="9 11" id="KW-0472">Membrane</keyword>
<dbReference type="PANTHER" id="PTHR30341">
    <property type="entry name" value="SODIUM ION/PROTON ANTIPORTER NHAA-RELATED"/>
    <property type="match status" value="1"/>
</dbReference>
<evidence type="ECO:0000256" key="5">
    <source>
        <dbReference type="ARBA" id="ARBA00022692"/>
    </source>
</evidence>
<comment type="function">
    <text evidence="11">Na(+)/H(+) antiporter that extrudes sodium in exchange for external protons.</text>
</comment>
<evidence type="ECO:0000256" key="3">
    <source>
        <dbReference type="ARBA" id="ARBA00022449"/>
    </source>
</evidence>
<evidence type="ECO:0000256" key="4">
    <source>
        <dbReference type="ARBA" id="ARBA00022475"/>
    </source>
</evidence>
<comment type="caution">
    <text evidence="13">The sequence shown here is derived from an EMBL/GenBank/DDBJ whole genome shotgun (WGS) entry which is preliminary data.</text>
</comment>
<evidence type="ECO:0000256" key="1">
    <source>
        <dbReference type="ARBA" id="ARBA00004429"/>
    </source>
</evidence>
<keyword evidence="8 11" id="KW-0406">Ion transport</keyword>
<evidence type="ECO:0000313" key="13">
    <source>
        <dbReference type="EMBL" id="KAB1631320.1"/>
    </source>
</evidence>
<evidence type="ECO:0000256" key="8">
    <source>
        <dbReference type="ARBA" id="ARBA00023065"/>
    </source>
</evidence>
<feature type="transmembrane region" description="Helical" evidence="11">
    <location>
        <begin position="427"/>
        <end position="452"/>
    </location>
</feature>
<feature type="region of interest" description="Disordered" evidence="12">
    <location>
        <begin position="1"/>
        <end position="46"/>
    </location>
</feature>
<evidence type="ECO:0000313" key="14">
    <source>
        <dbReference type="Proteomes" id="UP000481339"/>
    </source>
</evidence>
<protein>
    <recommendedName>
        <fullName evidence="11">Na(+)/H(+) antiporter NhaA</fullName>
    </recommendedName>
    <alternativeName>
        <fullName evidence="11">Sodium/proton antiporter NhaA</fullName>
    </alternativeName>
</protein>
<dbReference type="InterPro" id="IPR004670">
    <property type="entry name" value="NhaA"/>
</dbReference>
<dbReference type="InterPro" id="IPR023171">
    <property type="entry name" value="Na/H_antiporter_dom_sf"/>
</dbReference>
<evidence type="ECO:0000256" key="6">
    <source>
        <dbReference type="ARBA" id="ARBA00022989"/>
    </source>
</evidence>
<feature type="transmembrane region" description="Helical" evidence="11">
    <location>
        <begin position="218"/>
        <end position="237"/>
    </location>
</feature>
<feature type="compositionally biased region" description="Polar residues" evidence="12">
    <location>
        <begin position="7"/>
        <end position="16"/>
    </location>
</feature>
<dbReference type="EMBL" id="WBKA01000007">
    <property type="protein sequence ID" value="KAB1631320.1"/>
    <property type="molecule type" value="Genomic_DNA"/>
</dbReference>
<dbReference type="Gene3D" id="1.20.1530.10">
    <property type="entry name" value="Na+/H+ antiporter like domain"/>
    <property type="match status" value="1"/>
</dbReference>
<evidence type="ECO:0000256" key="10">
    <source>
        <dbReference type="ARBA" id="ARBA00023201"/>
    </source>
</evidence>
<accession>A0A7C8FHT9</accession>
<dbReference type="OrthoDB" id="9808135at2"/>
<keyword evidence="5 11" id="KW-0812">Transmembrane</keyword>
<feature type="transmembrane region" description="Helical" evidence="11">
    <location>
        <begin position="281"/>
        <end position="300"/>
    </location>
</feature>
<evidence type="ECO:0000256" key="9">
    <source>
        <dbReference type="ARBA" id="ARBA00023136"/>
    </source>
</evidence>
<keyword evidence="6 11" id="KW-1133">Transmembrane helix</keyword>
<gene>
    <name evidence="11" type="primary">nhaA</name>
    <name evidence="13" type="ORF">F8O02_08050</name>
</gene>
<dbReference type="GO" id="GO:0015385">
    <property type="term" value="F:sodium:proton antiporter activity"/>
    <property type="evidence" value="ECO:0007669"/>
    <property type="project" value="TreeGrafter"/>
</dbReference>
<dbReference type="HAMAP" id="MF_01844">
    <property type="entry name" value="NhaA"/>
    <property type="match status" value="1"/>
</dbReference>
<keyword evidence="10 11" id="KW-0739">Sodium transport</keyword>
<feature type="transmembrane region" description="Helical" evidence="11">
    <location>
        <begin position="129"/>
        <end position="150"/>
    </location>
</feature>
<proteinExistence type="inferred from homology"/>
<feature type="transmembrane region" description="Helical" evidence="11">
    <location>
        <begin position="312"/>
        <end position="330"/>
    </location>
</feature>
<feature type="transmembrane region" description="Helical" evidence="11">
    <location>
        <begin position="51"/>
        <end position="70"/>
    </location>
</feature>
<evidence type="ECO:0000256" key="12">
    <source>
        <dbReference type="SAM" id="MobiDB-lite"/>
    </source>
</evidence>
<keyword evidence="3 11" id="KW-0050">Antiport</keyword>
<keyword evidence="4 11" id="KW-1003">Cell membrane</keyword>
<feature type="transmembrane region" description="Helical" evidence="11">
    <location>
        <begin position="192"/>
        <end position="212"/>
    </location>
</feature>
<reference evidence="13 14" key="1">
    <citation type="submission" date="2019-09" db="EMBL/GenBank/DDBJ databases">
        <title>Phylogeny of genus Pseudoclavibacter and closely related genus.</title>
        <authorList>
            <person name="Li Y."/>
        </authorList>
    </citation>
    <scope>NUCLEOTIDE SEQUENCE [LARGE SCALE GENOMIC DNA]</scope>
    <source>
        <strain evidence="13 14">JCM 16921</strain>
    </source>
</reference>
<feature type="transmembrane region" description="Helical" evidence="11">
    <location>
        <begin position="257"/>
        <end position="275"/>
    </location>
</feature>
<dbReference type="AlphaFoldDB" id="A0A7C8FHT9"/>
<evidence type="ECO:0000256" key="7">
    <source>
        <dbReference type="ARBA" id="ARBA00023053"/>
    </source>
</evidence>
<keyword evidence="14" id="KW-1185">Reference proteome</keyword>
<dbReference type="Proteomes" id="UP000481339">
    <property type="component" value="Unassembled WGS sequence"/>
</dbReference>
<feature type="transmembrane region" description="Helical" evidence="11">
    <location>
        <begin position="342"/>
        <end position="364"/>
    </location>
</feature>
<feature type="transmembrane region" description="Helical" evidence="11">
    <location>
        <begin position="162"/>
        <end position="185"/>
    </location>
</feature>
<sequence>MPASPEYPSNQAMTSDPSAAAARPAASAPSANPGRPAPRPRRWRPPADARPGILLIVASVIALALANSPLADGFHALLQTPVGPALAADGPLTVHAWIADGLLVVFFFVTGVELRAEFTTGSLSSPRRAVVPIAAALGGMAAPAGIYLLVNLLAGQAGQPHGWAVPTATDIAFAVSLLALVAPGVSAGARAFLLALAVADDLFAIIVIAVFYTGGGSFAWLAGAAAAIAAFWAVATAGRRVALRGVPDGPRFPRRRAALWALTISGLGLAAIAWWCTLRSGVHPTIAGVALGLAIAPDASARVLATLEPVSTWAAVPLFAFVSAGVPVGLDALADAAGDPVSIGVLAGLVLGKPLGILVVTWLVTRLTGRASARDAGGVPDGASTPGGSSEAGASWPDLWVVAILAGVGFTVSLLVASLAFDSAEHVANATVAVLAASVVAPLLASVAWRLIRRRRAASR</sequence>
<dbReference type="GO" id="GO:0005886">
    <property type="term" value="C:plasma membrane"/>
    <property type="evidence" value="ECO:0007669"/>
    <property type="project" value="UniProtKB-SubCell"/>
</dbReference>
<keyword evidence="7 11" id="KW-0915">Sodium</keyword>
<comment type="subcellular location">
    <subcellularLocation>
        <location evidence="1">Cell inner membrane</location>
        <topology evidence="1">Multi-pass membrane protein</topology>
    </subcellularLocation>
    <subcellularLocation>
        <location evidence="11">Cell membrane</location>
        <topology evidence="11">Multi-pass membrane protein</topology>
    </subcellularLocation>
</comment>
<keyword evidence="2 11" id="KW-0813">Transport</keyword>
<comment type="catalytic activity">
    <reaction evidence="11">
        <text>Na(+)(in) + 2 H(+)(out) = Na(+)(out) + 2 H(+)(in)</text>
        <dbReference type="Rhea" id="RHEA:29251"/>
        <dbReference type="ChEBI" id="CHEBI:15378"/>
        <dbReference type="ChEBI" id="CHEBI:29101"/>
    </reaction>
</comment>
<evidence type="ECO:0000256" key="2">
    <source>
        <dbReference type="ARBA" id="ARBA00022448"/>
    </source>
</evidence>
<feature type="transmembrane region" description="Helical" evidence="11">
    <location>
        <begin position="399"/>
        <end position="421"/>
    </location>
</feature>
<dbReference type="PANTHER" id="PTHR30341:SF0">
    <property type="entry name" value="NA(+)_H(+) ANTIPORTER NHAA"/>
    <property type="match status" value="1"/>
</dbReference>
<organism evidence="13 14">
    <name type="scientific">Pseudoclavibacter caeni</name>
    <dbReference type="NCBI Taxonomy" id="908846"/>
    <lineage>
        <taxon>Bacteria</taxon>
        <taxon>Bacillati</taxon>
        <taxon>Actinomycetota</taxon>
        <taxon>Actinomycetes</taxon>
        <taxon>Micrococcales</taxon>
        <taxon>Microbacteriaceae</taxon>
        <taxon>Pseudoclavibacter</taxon>
    </lineage>
</organism>
<evidence type="ECO:0000256" key="11">
    <source>
        <dbReference type="HAMAP-Rule" id="MF_01844"/>
    </source>
</evidence>
<name>A0A7C8FHT9_9MICO</name>
<comment type="similarity">
    <text evidence="11">Belongs to the NhaA Na(+)/H(+) (TC 2.A.33) antiporter family.</text>
</comment>